<organism evidence="4 5">
    <name type="scientific">Actinomadura madurae</name>
    <dbReference type="NCBI Taxonomy" id="1993"/>
    <lineage>
        <taxon>Bacteria</taxon>
        <taxon>Bacillati</taxon>
        <taxon>Actinomycetota</taxon>
        <taxon>Actinomycetes</taxon>
        <taxon>Streptosporangiales</taxon>
        <taxon>Thermomonosporaceae</taxon>
        <taxon>Actinomadura</taxon>
    </lineage>
</organism>
<dbReference type="EMBL" id="FOVH01000002">
    <property type="protein sequence ID" value="SFN58982.1"/>
    <property type="molecule type" value="Genomic_DNA"/>
</dbReference>
<dbReference type="eggNOG" id="COG1721">
    <property type="taxonomic scope" value="Bacteria"/>
</dbReference>
<evidence type="ECO:0000313" key="5">
    <source>
        <dbReference type="Proteomes" id="UP000183413"/>
    </source>
</evidence>
<dbReference type="PANTHER" id="PTHR34351:SF1">
    <property type="entry name" value="SLR1927 PROTEIN"/>
    <property type="match status" value="1"/>
</dbReference>
<feature type="transmembrane region" description="Helical" evidence="2">
    <location>
        <begin position="28"/>
        <end position="47"/>
    </location>
</feature>
<dbReference type="RefSeq" id="WP_075020416.1">
    <property type="nucleotide sequence ID" value="NZ_FOVH01000002.1"/>
</dbReference>
<protein>
    <submittedName>
        <fullName evidence="4">Uncharacterized conserved protein, DUF58 family, contains vWF domain</fullName>
    </submittedName>
</protein>
<dbReference type="Pfam" id="PF01882">
    <property type="entry name" value="DUF58"/>
    <property type="match status" value="1"/>
</dbReference>
<name>A0A1I5A935_9ACTN</name>
<dbReference type="PANTHER" id="PTHR34351">
    <property type="entry name" value="SLR1927 PROTEIN-RELATED"/>
    <property type="match status" value="1"/>
</dbReference>
<proteinExistence type="predicted"/>
<keyword evidence="5" id="KW-1185">Reference proteome</keyword>
<sequence length="391" mass="41321">MLTPLGWGTAAVSAPLYAAGWWLGYPEPAMLAVAGLVAVAGAALWTLPRPKLDVRREIAPLKVERGEPAVGVLHVTNQGRSARGLSAQEPFFTGGPGGSSPRGRRAGATSVAVDIPRLRAGGKRSVTYRLPTDRRGEIPVGPLRLVRADPLRLARRVREYGAPQTLLVRPKTVRLALLPSGRAHHLEGPTSDRSPAGTATFHALREYVIGDELRHIHWKSSARTGTLMVRQLVDASLPTTTVVLEARPGSWPEPDDFELAVDAAASVAVGAASASFPVRILTGDGPLADTRGGPGDVEVLLDRLTAVQPREGPRSAVDAVRRVPAGGSLVVVASGDAELGRIASVRSRFDRVVVLRVRPPEPASAPPGVQVVDVADLDGLAEAWRRLGSVR</sequence>
<dbReference type="AlphaFoldDB" id="A0A1I5A935"/>
<keyword evidence="2" id="KW-0812">Transmembrane</keyword>
<dbReference type="STRING" id="1993.SAMN04489713_102506"/>
<evidence type="ECO:0000259" key="3">
    <source>
        <dbReference type="Pfam" id="PF01882"/>
    </source>
</evidence>
<accession>A0A1I5A935</accession>
<dbReference type="InParanoid" id="A0A1I5A935"/>
<dbReference type="InterPro" id="IPR002881">
    <property type="entry name" value="DUF58"/>
</dbReference>
<evidence type="ECO:0000256" key="2">
    <source>
        <dbReference type="SAM" id="Phobius"/>
    </source>
</evidence>
<keyword evidence="2" id="KW-0472">Membrane</keyword>
<keyword evidence="2" id="KW-1133">Transmembrane helix</keyword>
<evidence type="ECO:0000256" key="1">
    <source>
        <dbReference type="SAM" id="MobiDB-lite"/>
    </source>
</evidence>
<dbReference type="Proteomes" id="UP000183413">
    <property type="component" value="Unassembled WGS sequence"/>
</dbReference>
<feature type="region of interest" description="Disordered" evidence="1">
    <location>
        <begin position="86"/>
        <end position="106"/>
    </location>
</feature>
<evidence type="ECO:0000313" key="4">
    <source>
        <dbReference type="EMBL" id="SFN58982.1"/>
    </source>
</evidence>
<gene>
    <name evidence="4" type="ORF">SAMN04489713_102506</name>
</gene>
<reference evidence="4 5" key="1">
    <citation type="submission" date="2016-10" db="EMBL/GenBank/DDBJ databases">
        <authorList>
            <person name="de Groot N.N."/>
        </authorList>
    </citation>
    <scope>NUCLEOTIDE SEQUENCE [LARGE SCALE GENOMIC DNA]</scope>
    <source>
        <strain evidence="4 5">DSM 43067</strain>
    </source>
</reference>
<feature type="domain" description="DUF58" evidence="3">
    <location>
        <begin position="204"/>
        <end position="363"/>
    </location>
</feature>